<dbReference type="EMBL" id="JANSHE010006690">
    <property type="protein sequence ID" value="KAJ2966331.1"/>
    <property type="molecule type" value="Genomic_DNA"/>
</dbReference>
<evidence type="ECO:0000313" key="1">
    <source>
        <dbReference type="EMBL" id="KAJ2966331.1"/>
    </source>
</evidence>
<evidence type="ECO:0000313" key="2">
    <source>
        <dbReference type="Proteomes" id="UP001144978"/>
    </source>
</evidence>
<accession>A0ACC1MI91</accession>
<reference evidence="1" key="1">
    <citation type="submission" date="2022-08" db="EMBL/GenBank/DDBJ databases">
        <title>Genome Sequence of Pycnoporus sanguineus.</title>
        <authorList>
            <person name="Buettner E."/>
        </authorList>
    </citation>
    <scope>NUCLEOTIDE SEQUENCE</scope>
    <source>
        <strain evidence="1">CG-C14</strain>
    </source>
</reference>
<dbReference type="Proteomes" id="UP001144978">
    <property type="component" value="Unassembled WGS sequence"/>
</dbReference>
<protein>
    <submittedName>
        <fullName evidence="1">Uncharacterized protein</fullName>
    </submittedName>
</protein>
<organism evidence="1 2">
    <name type="scientific">Trametes sanguinea</name>
    <dbReference type="NCBI Taxonomy" id="158606"/>
    <lineage>
        <taxon>Eukaryota</taxon>
        <taxon>Fungi</taxon>
        <taxon>Dikarya</taxon>
        <taxon>Basidiomycota</taxon>
        <taxon>Agaricomycotina</taxon>
        <taxon>Agaricomycetes</taxon>
        <taxon>Polyporales</taxon>
        <taxon>Polyporaceae</taxon>
        <taxon>Trametes</taxon>
    </lineage>
</organism>
<sequence>MSTGHADVFEAEGYSDWEAGEPEDVLRSRLRRIAHMDESERDLTMRLELARRNSQNQHGKEVPRGGMEEPSEETIYEDEPPPSLRPLSRASRLSRSLPEVPQDVASLRSGTPTLRAPSPLPSRPSSPDERHEQSLSRNSSDRSDRRPLGPRSPSPLPRSPTLLATSLSSVEANLETTLVDELPTTPSRPLPPTTPIPRSKRQPFEPIRSVNREVTPRAVEPVEDPKKSQSTVQPLSVKKKTSVRSNASTVPVSSPGAARRNSGTRRVSPMGKSAFANGSPRRVSGQRATKLPSLLETLDASENMDAAEVDRLIRVAETTKSDIESSQRALKRIRLETDKIIRASPVRTAVAEWETRPVSPVKALRTPQRATPPSAGPLALVSSRFSACAFFVAHELADKGGPSAAGGDDAGHR</sequence>
<proteinExistence type="predicted"/>
<name>A0ACC1MI91_9APHY</name>
<gene>
    <name evidence="1" type="ORF">NUW54_g13840</name>
</gene>
<keyword evidence="2" id="KW-1185">Reference proteome</keyword>
<comment type="caution">
    <text evidence="1">The sequence shown here is derived from an EMBL/GenBank/DDBJ whole genome shotgun (WGS) entry which is preliminary data.</text>
</comment>